<name>A0A154WH59_9PROT</name>
<evidence type="ECO:0000256" key="1">
    <source>
        <dbReference type="SAM" id="Phobius"/>
    </source>
</evidence>
<feature type="transmembrane region" description="Helical" evidence="1">
    <location>
        <begin position="191"/>
        <end position="216"/>
    </location>
</feature>
<keyword evidence="1" id="KW-0472">Membrane</keyword>
<dbReference type="CDD" id="cd07302">
    <property type="entry name" value="CHD"/>
    <property type="match status" value="1"/>
</dbReference>
<sequence length="449" mass="48641">MVSLSPLIRLFRPSPRILLPARMTAAIEAQQAESEILIGWVQLAVVLTFAILYSLAPKTFHADIMLQPVPWALGIYAGFTLFRLLLAHRRRLPGWFLYLSIVADMALLLVTIWSFHIQYQQPPSFYLKAPTVLYVFIFIALRALRFEARFVLAAGAAAALGWLALVYYAVFSTMENPMITRNYVTYLTSNAILLGAEFDKIISILLVTAVIAAAILRARALLERAVIDGAAARDLSRFFAPEVAARITAAEHRIRAGEGEMQNAAILTVDIRGFTKLSMEAPPREVMALLSEYQSRVVPAIQRQGGSIDKFLGDGVMATFGAALPTETYAADALRAVDAVTAAVTLWNGERIAAGLAPLRIGAAVSTGPVLFGAVGDDTRLEYTVIGEAVNLAAKLENHTKREGVTALAPAAAYDLALMQGYRAPATARRLPARHVDGVEGPLDLVAIA</sequence>
<dbReference type="Gene3D" id="3.30.70.1230">
    <property type="entry name" value="Nucleotide cyclase"/>
    <property type="match status" value="1"/>
</dbReference>
<dbReference type="GO" id="GO:0035556">
    <property type="term" value="P:intracellular signal transduction"/>
    <property type="evidence" value="ECO:0007669"/>
    <property type="project" value="InterPro"/>
</dbReference>
<dbReference type="Pfam" id="PF00211">
    <property type="entry name" value="Guanylate_cyc"/>
    <property type="match status" value="1"/>
</dbReference>
<organism evidence="3 4">
    <name type="scientific">Oceanibaculum pacificum</name>
    <dbReference type="NCBI Taxonomy" id="580166"/>
    <lineage>
        <taxon>Bacteria</taxon>
        <taxon>Pseudomonadati</taxon>
        <taxon>Pseudomonadota</taxon>
        <taxon>Alphaproteobacteria</taxon>
        <taxon>Rhodospirillales</taxon>
        <taxon>Oceanibaculaceae</taxon>
        <taxon>Oceanibaculum</taxon>
    </lineage>
</organism>
<reference evidence="3 4" key="1">
    <citation type="submission" date="2015-12" db="EMBL/GenBank/DDBJ databases">
        <title>Genome sequence of Oceanibaculum pacificum MCCC 1A02656.</title>
        <authorList>
            <person name="Lu L."/>
            <person name="Lai Q."/>
            <person name="Shao Z."/>
            <person name="Qian P."/>
        </authorList>
    </citation>
    <scope>NUCLEOTIDE SEQUENCE [LARGE SCALE GENOMIC DNA]</scope>
    <source>
        <strain evidence="3 4">MCCC 1A02656</strain>
    </source>
</reference>
<dbReference type="GO" id="GO:0006171">
    <property type="term" value="P:cAMP biosynthetic process"/>
    <property type="evidence" value="ECO:0007669"/>
    <property type="project" value="TreeGrafter"/>
</dbReference>
<gene>
    <name evidence="3" type="ORF">AUP43_00475</name>
</gene>
<proteinExistence type="predicted"/>
<dbReference type="InterPro" id="IPR050697">
    <property type="entry name" value="Adenylyl/Guanylyl_Cyclase_3/4"/>
</dbReference>
<dbReference type="SMART" id="SM00044">
    <property type="entry name" value="CYCc"/>
    <property type="match status" value="1"/>
</dbReference>
<feature type="domain" description="Guanylate cyclase" evidence="2">
    <location>
        <begin position="265"/>
        <end position="397"/>
    </location>
</feature>
<keyword evidence="4" id="KW-1185">Reference proteome</keyword>
<evidence type="ECO:0000313" key="4">
    <source>
        <dbReference type="Proteomes" id="UP000076400"/>
    </source>
</evidence>
<accession>A0A154WH59</accession>
<keyword evidence="1" id="KW-0812">Transmembrane</keyword>
<protein>
    <submittedName>
        <fullName evidence="3">Adenylate cyclase</fullName>
    </submittedName>
</protein>
<feature type="transmembrane region" description="Helical" evidence="1">
    <location>
        <begin position="151"/>
        <end position="171"/>
    </location>
</feature>
<keyword evidence="1" id="KW-1133">Transmembrane helix</keyword>
<feature type="transmembrane region" description="Helical" evidence="1">
    <location>
        <begin position="125"/>
        <end position="144"/>
    </location>
</feature>
<dbReference type="SUPFAM" id="SSF55073">
    <property type="entry name" value="Nucleotide cyclase"/>
    <property type="match status" value="1"/>
</dbReference>
<evidence type="ECO:0000259" key="2">
    <source>
        <dbReference type="PROSITE" id="PS50125"/>
    </source>
</evidence>
<dbReference type="InterPro" id="IPR001054">
    <property type="entry name" value="A/G_cyclase"/>
</dbReference>
<feature type="transmembrane region" description="Helical" evidence="1">
    <location>
        <begin position="68"/>
        <end position="86"/>
    </location>
</feature>
<dbReference type="Proteomes" id="UP000076400">
    <property type="component" value="Unassembled WGS sequence"/>
</dbReference>
<dbReference type="InterPro" id="IPR029787">
    <property type="entry name" value="Nucleotide_cyclase"/>
</dbReference>
<dbReference type="OrthoDB" id="9762462at2"/>
<dbReference type="PANTHER" id="PTHR43081">
    <property type="entry name" value="ADENYLATE CYCLASE, TERMINAL-DIFFERENTIATION SPECIFIC-RELATED"/>
    <property type="match status" value="1"/>
</dbReference>
<comment type="caution">
    <text evidence="3">The sequence shown here is derived from an EMBL/GenBank/DDBJ whole genome shotgun (WGS) entry which is preliminary data.</text>
</comment>
<dbReference type="RefSeq" id="WP_067551075.1">
    <property type="nucleotide sequence ID" value="NZ_LPXN01000001.1"/>
</dbReference>
<feature type="transmembrane region" description="Helical" evidence="1">
    <location>
        <begin position="37"/>
        <end position="56"/>
    </location>
</feature>
<feature type="transmembrane region" description="Helical" evidence="1">
    <location>
        <begin position="95"/>
        <end position="119"/>
    </location>
</feature>
<dbReference type="PROSITE" id="PS50125">
    <property type="entry name" value="GUANYLATE_CYCLASE_2"/>
    <property type="match status" value="1"/>
</dbReference>
<dbReference type="AlphaFoldDB" id="A0A154WH59"/>
<dbReference type="STRING" id="580166.AUP43_00475"/>
<evidence type="ECO:0000313" key="3">
    <source>
        <dbReference type="EMBL" id="KZD12850.1"/>
    </source>
</evidence>
<dbReference type="PANTHER" id="PTHR43081:SF1">
    <property type="entry name" value="ADENYLATE CYCLASE, TERMINAL-DIFFERENTIATION SPECIFIC"/>
    <property type="match status" value="1"/>
</dbReference>
<dbReference type="GO" id="GO:0004016">
    <property type="term" value="F:adenylate cyclase activity"/>
    <property type="evidence" value="ECO:0007669"/>
    <property type="project" value="UniProtKB-ARBA"/>
</dbReference>
<dbReference type="EMBL" id="LPXN01000001">
    <property type="protein sequence ID" value="KZD12850.1"/>
    <property type="molecule type" value="Genomic_DNA"/>
</dbReference>